<reference evidence="2 3" key="1">
    <citation type="journal article" date="2023" name="Sci. Data">
        <title>Genome assembly of the Korean intertidal mud-creeper Batillaria attramentaria.</title>
        <authorList>
            <person name="Patra A.K."/>
            <person name="Ho P.T."/>
            <person name="Jun S."/>
            <person name="Lee S.J."/>
            <person name="Kim Y."/>
            <person name="Won Y.J."/>
        </authorList>
    </citation>
    <scope>NUCLEOTIDE SEQUENCE [LARGE SCALE GENOMIC DNA]</scope>
    <source>
        <strain evidence="2">Wonlab-2016</strain>
    </source>
</reference>
<gene>
    <name evidence="2" type="ORF">BaRGS_00017364</name>
</gene>
<organism evidence="2 3">
    <name type="scientific">Batillaria attramentaria</name>
    <dbReference type="NCBI Taxonomy" id="370345"/>
    <lineage>
        <taxon>Eukaryota</taxon>
        <taxon>Metazoa</taxon>
        <taxon>Spiralia</taxon>
        <taxon>Lophotrochozoa</taxon>
        <taxon>Mollusca</taxon>
        <taxon>Gastropoda</taxon>
        <taxon>Caenogastropoda</taxon>
        <taxon>Sorbeoconcha</taxon>
        <taxon>Cerithioidea</taxon>
        <taxon>Batillariidae</taxon>
        <taxon>Batillaria</taxon>
    </lineage>
</organism>
<sequence>PPKARDGELQVIELSQNSSHAGSTSHLHKRLKCGEFLSLGLPPVSVTWTVYPLGRRLPSSSFADGFFYLDLPPYAKGGNYTCSLDPNAKATKCLPSDSPLRMEASFLVETMETEIRDQAEDLQELKTELKELREKTLGFKVVDTNLLRIQELAGRVDELEAKGDNLTQETESQKLLDDARDKTQQESLQSLQDTVNDLKEKTHQEVQAGLDNLNNKLNEMTQTLTQQQTTDTQHSSSIDDILRRLNDVEKASERQTIVNGNLQNELSKLQEVSEQQKDKISTLQQETAELKEANEKLKMANRTLSQKLEDVQARNQALYEELRDKTNILTNRVQTEERTRTSSSATMQNQLEAISQTLTLNSEQQNLKVSALQQEITELTEADEALKTANETLNQRLEDVQTSREASYEKLREKTDILTNRVQVEEQTRARSSTQLQTRLDELTASQQESIRDLREKSERLKSGQDNLTQVLQDDTETLRGLGCRQLDDLSEMLTQHTSTVSTKQAATDSQLSQVKQNLALLTTSSHDAVTAADFDANLSWDLTTEADRLDTWGFDLDSRQSSHRNVDIALSYDWLHPSQQQDPLVDTFDLRDLSDSYIKKYFRFHSAADIEMLADQLQMPGVMLGANGVKASVLRNTPNAAKFAAQRSATRVISLFCDADLVFINCVAKWPGSVHNARVLRYGGAVAAENGHMFYLQLF</sequence>
<feature type="coiled-coil region" evidence="1">
    <location>
        <begin position="108"/>
        <end position="230"/>
    </location>
</feature>
<dbReference type="Proteomes" id="UP001519460">
    <property type="component" value="Unassembled WGS sequence"/>
</dbReference>
<feature type="non-terminal residue" evidence="2">
    <location>
        <position position="1"/>
    </location>
</feature>
<feature type="coiled-coil region" evidence="1">
    <location>
        <begin position="259"/>
        <end position="428"/>
    </location>
</feature>
<keyword evidence="3" id="KW-1185">Reference proteome</keyword>
<proteinExistence type="predicted"/>
<accession>A0ABD0KWE8</accession>
<feature type="non-terminal residue" evidence="2">
    <location>
        <position position="700"/>
    </location>
</feature>
<protein>
    <submittedName>
        <fullName evidence="2">Uncharacterized protein</fullName>
    </submittedName>
</protein>
<evidence type="ECO:0000256" key="1">
    <source>
        <dbReference type="SAM" id="Coils"/>
    </source>
</evidence>
<dbReference type="AlphaFoldDB" id="A0ABD0KWE8"/>
<evidence type="ECO:0000313" key="2">
    <source>
        <dbReference type="EMBL" id="KAK7491386.1"/>
    </source>
</evidence>
<evidence type="ECO:0000313" key="3">
    <source>
        <dbReference type="Proteomes" id="UP001519460"/>
    </source>
</evidence>
<keyword evidence="1" id="KW-0175">Coiled coil</keyword>
<name>A0ABD0KWE8_9CAEN</name>
<dbReference type="EMBL" id="JACVVK020000115">
    <property type="protein sequence ID" value="KAK7491386.1"/>
    <property type="molecule type" value="Genomic_DNA"/>
</dbReference>
<comment type="caution">
    <text evidence="2">The sequence shown here is derived from an EMBL/GenBank/DDBJ whole genome shotgun (WGS) entry which is preliminary data.</text>
</comment>